<dbReference type="InterPro" id="IPR003156">
    <property type="entry name" value="DHHA1_dom"/>
</dbReference>
<dbReference type="EMBL" id="PGXC01000022">
    <property type="protein sequence ID" value="PKK89259.1"/>
    <property type="molecule type" value="Genomic_DNA"/>
</dbReference>
<evidence type="ECO:0000313" key="9">
    <source>
        <dbReference type="EMBL" id="PKK89259.1"/>
    </source>
</evidence>
<evidence type="ECO:0000313" key="10">
    <source>
        <dbReference type="Proteomes" id="UP000233256"/>
    </source>
</evidence>
<dbReference type="GO" id="GO:0003676">
    <property type="term" value="F:nucleic acid binding"/>
    <property type="evidence" value="ECO:0007669"/>
    <property type="project" value="InterPro"/>
</dbReference>
<dbReference type="InterPro" id="IPR001667">
    <property type="entry name" value="DDH_dom"/>
</dbReference>
<dbReference type="PANTHER" id="PTHR30255:SF2">
    <property type="entry name" value="SINGLE-STRANDED-DNA-SPECIFIC EXONUCLEASE RECJ"/>
    <property type="match status" value="1"/>
</dbReference>
<name>A0A2N1PLQ7_9BACT</name>
<proteinExistence type="inferred from homology"/>
<dbReference type="GO" id="GO:0004527">
    <property type="term" value="F:exonuclease activity"/>
    <property type="evidence" value="ECO:0007669"/>
    <property type="project" value="UniProtKB-KW"/>
</dbReference>
<evidence type="ECO:0000259" key="7">
    <source>
        <dbReference type="Pfam" id="PF02272"/>
    </source>
</evidence>
<keyword evidence="5" id="KW-0269">Exonuclease</keyword>
<dbReference type="AlphaFoldDB" id="A0A2N1PLQ7"/>
<dbReference type="Pfam" id="PF01368">
    <property type="entry name" value="DHH"/>
    <property type="match status" value="1"/>
</dbReference>
<feature type="domain" description="RecJ OB" evidence="8">
    <location>
        <begin position="449"/>
        <end position="556"/>
    </location>
</feature>
<comment type="similarity">
    <text evidence="1">Belongs to the RecJ family.</text>
</comment>
<dbReference type="Pfam" id="PF02272">
    <property type="entry name" value="DHHA1"/>
    <property type="match status" value="1"/>
</dbReference>
<keyword evidence="3" id="KW-0540">Nuclease</keyword>
<organism evidence="9 10">
    <name type="scientific">Candidatus Wallbacteria bacterium HGW-Wallbacteria-1</name>
    <dbReference type="NCBI Taxonomy" id="2013854"/>
    <lineage>
        <taxon>Bacteria</taxon>
        <taxon>Candidatus Walliibacteriota</taxon>
    </lineage>
</organism>
<accession>A0A2N1PLQ7</accession>
<evidence type="ECO:0000256" key="1">
    <source>
        <dbReference type="ARBA" id="ARBA00005915"/>
    </source>
</evidence>
<feature type="domain" description="DHHA1" evidence="7">
    <location>
        <begin position="343"/>
        <end position="431"/>
    </location>
</feature>
<sequence length="567" mass="62491">MGVLKDNWTCLSQSEPSSIVELEEILRKNRNFRTIEKLDFGEHGLEKPAQAIARVMGRDGKIVIWGDYDVDGVTSVVTAMLFFRALGYDRVACKVPDRFSEGYGLNEASLRELIDREKPDLIITVDAGITASHEASVCAQLGVELIVTDHHSIDPDRLPDCIILNPKLHPDPDYRELCGCATILVLLRHMARTDPGIAALLSRDPAARQDLWYTLTALAGIATICDVVPLNPVNHLLVRQGMKCLLKSENPALRLMIRECGENQGQTCEMDVAFKVGPLINAVGRLYHAGRVVDAFLHGSPDDLVEAMHSVNVERKGIQRDMIDEALEMASTLPASSFYCLGSADFHEGVVGIVASRMVEELNRPVVIYCDGPICKGSGRSIPGFSLFDALCAVNVEDPDILITFGGHAMASGLSFRQKDAVRLQEMLNRIADEAFTSDPSLLITSAVYDCQLPVSLLTLEAADSITTLKPFGNGCPAPLFRVRARALDKGFYFLKDSEGRRTEVPGHTYFNIQGPDGPLRVNFFNRVIQENPENIDILVTLSSDSFRGRRRVALRGVDYSFDDLVM</sequence>
<dbReference type="PANTHER" id="PTHR30255">
    <property type="entry name" value="SINGLE-STRANDED-DNA-SPECIFIC EXONUCLEASE RECJ"/>
    <property type="match status" value="1"/>
</dbReference>
<evidence type="ECO:0000256" key="3">
    <source>
        <dbReference type="ARBA" id="ARBA00022722"/>
    </source>
</evidence>
<comment type="caution">
    <text evidence="9">The sequence shown here is derived from an EMBL/GenBank/DDBJ whole genome shotgun (WGS) entry which is preliminary data.</text>
</comment>
<dbReference type="InterPro" id="IPR041122">
    <property type="entry name" value="RecJ_OB"/>
</dbReference>
<dbReference type="Gene3D" id="3.10.310.30">
    <property type="match status" value="1"/>
</dbReference>
<evidence type="ECO:0000259" key="6">
    <source>
        <dbReference type="Pfam" id="PF01368"/>
    </source>
</evidence>
<gene>
    <name evidence="9" type="ORF">CVV64_15230</name>
</gene>
<feature type="domain" description="DDH" evidence="6">
    <location>
        <begin position="61"/>
        <end position="188"/>
    </location>
</feature>
<protein>
    <recommendedName>
        <fullName evidence="2">Single-stranded-DNA-specific exonuclease RecJ</fullName>
    </recommendedName>
</protein>
<dbReference type="Proteomes" id="UP000233256">
    <property type="component" value="Unassembled WGS sequence"/>
</dbReference>
<evidence type="ECO:0000256" key="5">
    <source>
        <dbReference type="ARBA" id="ARBA00022839"/>
    </source>
</evidence>
<keyword evidence="4" id="KW-0378">Hydrolase</keyword>
<dbReference type="InterPro" id="IPR038763">
    <property type="entry name" value="DHH_sf"/>
</dbReference>
<evidence type="ECO:0000256" key="4">
    <source>
        <dbReference type="ARBA" id="ARBA00022801"/>
    </source>
</evidence>
<evidence type="ECO:0000256" key="2">
    <source>
        <dbReference type="ARBA" id="ARBA00019841"/>
    </source>
</evidence>
<evidence type="ECO:0000259" key="8">
    <source>
        <dbReference type="Pfam" id="PF17768"/>
    </source>
</evidence>
<dbReference type="InterPro" id="IPR051673">
    <property type="entry name" value="SSDNA_exonuclease_RecJ"/>
</dbReference>
<reference evidence="9 10" key="1">
    <citation type="journal article" date="2017" name="ISME J.">
        <title>Potential for microbial H2 and metal transformations associated with novel bacteria and archaea in deep terrestrial subsurface sediments.</title>
        <authorList>
            <person name="Hernsdorf A.W."/>
            <person name="Amano Y."/>
            <person name="Miyakawa K."/>
            <person name="Ise K."/>
            <person name="Suzuki Y."/>
            <person name="Anantharaman K."/>
            <person name="Probst A."/>
            <person name="Burstein D."/>
            <person name="Thomas B.C."/>
            <person name="Banfield J.F."/>
        </authorList>
    </citation>
    <scope>NUCLEOTIDE SEQUENCE [LARGE SCALE GENOMIC DNA]</scope>
    <source>
        <strain evidence="9">HGW-Wallbacteria-1</strain>
    </source>
</reference>
<dbReference type="Pfam" id="PF17768">
    <property type="entry name" value="RecJ_OB"/>
    <property type="match status" value="1"/>
</dbReference>
<dbReference type="SUPFAM" id="SSF64182">
    <property type="entry name" value="DHH phosphoesterases"/>
    <property type="match status" value="1"/>
</dbReference>
<dbReference type="Gene3D" id="3.90.1640.30">
    <property type="match status" value="1"/>
</dbReference>